<gene>
    <name evidence="1" type="ORF">GCM10022380_04820</name>
</gene>
<evidence type="ECO:0000313" key="1">
    <source>
        <dbReference type="EMBL" id="GAA3791317.1"/>
    </source>
</evidence>
<dbReference type="RefSeq" id="WP_237336688.1">
    <property type="nucleotide sequence ID" value="NZ_BAABCM010000001.1"/>
</dbReference>
<dbReference type="EMBL" id="BAABCM010000001">
    <property type="protein sequence ID" value="GAA3791317.1"/>
    <property type="molecule type" value="Genomic_DNA"/>
</dbReference>
<proteinExistence type="predicted"/>
<evidence type="ECO:0000313" key="2">
    <source>
        <dbReference type="Proteomes" id="UP001501624"/>
    </source>
</evidence>
<keyword evidence="2" id="KW-1185">Reference proteome</keyword>
<organism evidence="1 2">
    <name type="scientific">Amycolatopsis tucumanensis</name>
    <dbReference type="NCBI Taxonomy" id="401106"/>
    <lineage>
        <taxon>Bacteria</taxon>
        <taxon>Bacillati</taxon>
        <taxon>Actinomycetota</taxon>
        <taxon>Actinomycetes</taxon>
        <taxon>Pseudonocardiales</taxon>
        <taxon>Pseudonocardiaceae</taxon>
        <taxon>Amycolatopsis</taxon>
    </lineage>
</organism>
<protein>
    <submittedName>
        <fullName evidence="1">Uncharacterized protein</fullName>
    </submittedName>
</protein>
<dbReference type="Proteomes" id="UP001501624">
    <property type="component" value="Unassembled WGS sequence"/>
</dbReference>
<name>A0ABP7HF35_9PSEU</name>
<reference evidence="2" key="1">
    <citation type="journal article" date="2019" name="Int. J. Syst. Evol. Microbiol.">
        <title>The Global Catalogue of Microorganisms (GCM) 10K type strain sequencing project: providing services to taxonomists for standard genome sequencing and annotation.</title>
        <authorList>
            <consortium name="The Broad Institute Genomics Platform"/>
            <consortium name="The Broad Institute Genome Sequencing Center for Infectious Disease"/>
            <person name="Wu L."/>
            <person name="Ma J."/>
        </authorList>
    </citation>
    <scope>NUCLEOTIDE SEQUENCE [LARGE SCALE GENOMIC DNA]</scope>
    <source>
        <strain evidence="2">JCM 17017</strain>
    </source>
</reference>
<comment type="caution">
    <text evidence="1">The sequence shown here is derived from an EMBL/GenBank/DDBJ whole genome shotgun (WGS) entry which is preliminary data.</text>
</comment>
<sequence>MTAQPTAEQLRAELAQLQQEHEAFRQLARDRAIKGFHDGQWTAEALNDTLTDLGLQPHEPQLVSRFDVNFGFQVEARTGDEHDDHQLVHRLRDKDVADAMRAALSTAIAEHLPGTPLTVTEQETHPYIGYATVRWV</sequence>
<accession>A0ABP7HF35</accession>